<organism evidence="2 3">
    <name type="scientific">Gossypium arboreum</name>
    <name type="common">Tree cotton</name>
    <name type="synonym">Gossypium nanking</name>
    <dbReference type="NCBI Taxonomy" id="29729"/>
    <lineage>
        <taxon>Eukaryota</taxon>
        <taxon>Viridiplantae</taxon>
        <taxon>Streptophyta</taxon>
        <taxon>Embryophyta</taxon>
        <taxon>Tracheophyta</taxon>
        <taxon>Spermatophyta</taxon>
        <taxon>Magnoliopsida</taxon>
        <taxon>eudicotyledons</taxon>
        <taxon>Gunneridae</taxon>
        <taxon>Pentapetalae</taxon>
        <taxon>rosids</taxon>
        <taxon>malvids</taxon>
        <taxon>Malvales</taxon>
        <taxon>Malvaceae</taxon>
        <taxon>Malvoideae</taxon>
        <taxon>Gossypium</taxon>
    </lineage>
</organism>
<name>A0ABR0PDX5_GOSAR</name>
<dbReference type="Proteomes" id="UP001358586">
    <property type="component" value="Chromosome 7"/>
</dbReference>
<comment type="caution">
    <text evidence="2">The sequence shown here is derived from an EMBL/GenBank/DDBJ whole genome shotgun (WGS) entry which is preliminary data.</text>
</comment>
<reference evidence="2 3" key="1">
    <citation type="submission" date="2023-03" db="EMBL/GenBank/DDBJ databases">
        <title>WGS of Gossypium arboreum.</title>
        <authorList>
            <person name="Yu D."/>
        </authorList>
    </citation>
    <scope>NUCLEOTIDE SEQUENCE [LARGE SCALE GENOMIC DNA]</scope>
    <source>
        <tissue evidence="2">Leaf</tissue>
    </source>
</reference>
<evidence type="ECO:0000313" key="3">
    <source>
        <dbReference type="Proteomes" id="UP001358586"/>
    </source>
</evidence>
<evidence type="ECO:0000313" key="2">
    <source>
        <dbReference type="EMBL" id="KAK5819398.1"/>
    </source>
</evidence>
<keyword evidence="3" id="KW-1185">Reference proteome</keyword>
<dbReference type="InterPro" id="IPR019557">
    <property type="entry name" value="AminoTfrase-like_pln_mobile"/>
</dbReference>
<dbReference type="InterPro" id="IPR044824">
    <property type="entry name" value="MAIN-like"/>
</dbReference>
<feature type="domain" description="Aminotransferase-like plant mobile" evidence="1">
    <location>
        <begin position="37"/>
        <end position="156"/>
    </location>
</feature>
<protein>
    <recommendedName>
        <fullName evidence="1">Aminotransferase-like plant mobile domain-containing protein</fullName>
    </recommendedName>
</protein>
<evidence type="ECO:0000259" key="1">
    <source>
        <dbReference type="Pfam" id="PF10536"/>
    </source>
</evidence>
<dbReference type="PANTHER" id="PTHR46033">
    <property type="entry name" value="PROTEIN MAIN-LIKE 2"/>
    <property type="match status" value="1"/>
</dbReference>
<dbReference type="Pfam" id="PF10536">
    <property type="entry name" value="PMD"/>
    <property type="match status" value="1"/>
</dbReference>
<proteinExistence type="predicted"/>
<gene>
    <name evidence="2" type="ORF">PVK06_024396</name>
</gene>
<sequence length="156" mass="17531">MAKNRVLEAIIHNSAKFLIPSICGYLQELRFLHAPRMLKGCKLDPIHINALLERWRPKTHTFHLPYGECTITLEDVALQLGLPVIKGAAIILGKEDLCATLLGKVPNKFDGGWISMNWLVKKFDKLSVDAIEVVKEQYTRAFILLLIGGILMPNKS</sequence>
<accession>A0ABR0PDX5</accession>
<dbReference type="PANTHER" id="PTHR46033:SF8">
    <property type="entry name" value="PROTEIN MAINTENANCE OF MERISTEMS-LIKE"/>
    <property type="match status" value="1"/>
</dbReference>
<dbReference type="EMBL" id="JARKNE010000007">
    <property type="protein sequence ID" value="KAK5819398.1"/>
    <property type="molecule type" value="Genomic_DNA"/>
</dbReference>